<dbReference type="Pfam" id="PF20230">
    <property type="entry name" value="DUF6588"/>
    <property type="match status" value="1"/>
</dbReference>
<proteinExistence type="predicted"/>
<dbReference type="AlphaFoldDB" id="A0A316E3N2"/>
<evidence type="ECO:0000256" key="1">
    <source>
        <dbReference type="SAM" id="SignalP"/>
    </source>
</evidence>
<evidence type="ECO:0000313" key="3">
    <source>
        <dbReference type="Proteomes" id="UP000245430"/>
    </source>
</evidence>
<gene>
    <name evidence="2" type="ORF">LX78_02602</name>
</gene>
<dbReference type="RefSeq" id="WP_109683151.1">
    <property type="nucleotide sequence ID" value="NZ_QGGP01000008.1"/>
</dbReference>
<evidence type="ECO:0008006" key="4">
    <source>
        <dbReference type="Google" id="ProtNLM"/>
    </source>
</evidence>
<reference evidence="2 3" key="1">
    <citation type="submission" date="2018-05" db="EMBL/GenBank/DDBJ databases">
        <title>Genomic Encyclopedia of Archaeal and Bacterial Type Strains, Phase II (KMG-II): from individual species to whole genera.</title>
        <authorList>
            <person name="Goeker M."/>
        </authorList>
    </citation>
    <scope>NUCLEOTIDE SEQUENCE [LARGE SCALE GENOMIC DNA]</scope>
    <source>
        <strain evidence="2 3">DSM 22637</strain>
    </source>
</reference>
<dbReference type="OrthoDB" id="9775382at2"/>
<feature type="chain" id="PRO_5016388053" description="Outer membrane beta-barrel porin/alpha-amylase" evidence="1">
    <location>
        <begin position="20"/>
        <end position="337"/>
    </location>
</feature>
<keyword evidence="1" id="KW-0732">Signal</keyword>
<dbReference type="InterPro" id="IPR046495">
    <property type="entry name" value="DUF6588"/>
</dbReference>
<feature type="signal peptide" evidence="1">
    <location>
        <begin position="1"/>
        <end position="19"/>
    </location>
</feature>
<comment type="caution">
    <text evidence="2">The sequence shown here is derived from an EMBL/GenBank/DDBJ whole genome shotgun (WGS) entry which is preliminary data.</text>
</comment>
<organism evidence="2 3">
    <name type="scientific">Xanthomarina spongicola</name>
    <dbReference type="NCBI Taxonomy" id="570520"/>
    <lineage>
        <taxon>Bacteria</taxon>
        <taxon>Pseudomonadati</taxon>
        <taxon>Bacteroidota</taxon>
        <taxon>Flavobacteriia</taxon>
        <taxon>Flavobacteriales</taxon>
        <taxon>Flavobacteriaceae</taxon>
        <taxon>Xanthomarina</taxon>
    </lineage>
</organism>
<dbReference type="EMBL" id="QGGP01000008">
    <property type="protein sequence ID" value="PWK17500.1"/>
    <property type="molecule type" value="Genomic_DNA"/>
</dbReference>
<dbReference type="Proteomes" id="UP000245430">
    <property type="component" value="Unassembled WGS sequence"/>
</dbReference>
<name>A0A316E3N2_9FLAO</name>
<protein>
    <recommendedName>
        <fullName evidence="4">Outer membrane beta-barrel porin/alpha-amylase</fullName>
    </recommendedName>
</protein>
<sequence>MKTVPIFIFLIMIVFPVQSQDNIDDLLAAGVNDAKRFSQDYLAPATNGLAYGINNGWFNHAKGQKQFGFEIGLIVNTSFINDDKKSFEMRASDYENIRFLDNSPSKNVATALGHNDPDITVIITYDDPIFGNQETELTLPTGIGSTGVNIIPAAFLQAAFSPFRGTQLKARYFPKIETEDVKTGLYGFGIQQEFTAWLPKDRFFPVAISGLIAYTHMDGSYDFTDSNLVEGTNQQVQTDINTLLFELIASTNFKVLNAYGAIGYLSGTSQTDLLGTYVVTDGLLYSESIVDPFSIEEKVNGIRTTLGANVKLGFFSLNVDYTFAEFNSASLGLNFSF</sequence>
<evidence type="ECO:0000313" key="2">
    <source>
        <dbReference type="EMBL" id="PWK17500.1"/>
    </source>
</evidence>
<accession>A0A316E3N2</accession>
<keyword evidence="3" id="KW-1185">Reference proteome</keyword>